<dbReference type="InterPro" id="IPR036259">
    <property type="entry name" value="MFS_trans_sf"/>
</dbReference>
<dbReference type="PANTHER" id="PTHR42718:SF49">
    <property type="entry name" value="EXPORT PROTEIN"/>
    <property type="match status" value="1"/>
</dbReference>
<feature type="transmembrane region" description="Helical" evidence="5">
    <location>
        <begin position="268"/>
        <end position="287"/>
    </location>
</feature>
<dbReference type="PANTHER" id="PTHR42718">
    <property type="entry name" value="MAJOR FACILITATOR SUPERFAMILY MULTIDRUG TRANSPORTER MFSC"/>
    <property type="match status" value="1"/>
</dbReference>
<dbReference type="CDD" id="cd17321">
    <property type="entry name" value="MFS_MMR_MDR_like"/>
    <property type="match status" value="1"/>
</dbReference>
<feature type="transmembrane region" description="Helical" evidence="5">
    <location>
        <begin position="167"/>
        <end position="188"/>
    </location>
</feature>
<evidence type="ECO:0000256" key="2">
    <source>
        <dbReference type="ARBA" id="ARBA00022692"/>
    </source>
</evidence>
<dbReference type="SUPFAM" id="SSF103473">
    <property type="entry name" value="MFS general substrate transporter"/>
    <property type="match status" value="1"/>
</dbReference>
<dbReference type="Proteomes" id="UP000264492">
    <property type="component" value="Unassembled WGS sequence"/>
</dbReference>
<protein>
    <submittedName>
        <fullName evidence="7">MFS transporter</fullName>
    </submittedName>
</protein>
<dbReference type="PROSITE" id="PS50850">
    <property type="entry name" value="MFS"/>
    <property type="match status" value="1"/>
</dbReference>
<dbReference type="Pfam" id="PF07690">
    <property type="entry name" value="MFS_1"/>
    <property type="match status" value="1"/>
</dbReference>
<name>A0A371K3N3_9GAMM</name>
<feature type="transmembrane region" description="Helical" evidence="5">
    <location>
        <begin position="404"/>
        <end position="426"/>
    </location>
</feature>
<organism evidence="7 8">
    <name type="scientific">Lysobacter silvisoli</name>
    <dbReference type="NCBI Taxonomy" id="2293254"/>
    <lineage>
        <taxon>Bacteria</taxon>
        <taxon>Pseudomonadati</taxon>
        <taxon>Pseudomonadota</taxon>
        <taxon>Gammaproteobacteria</taxon>
        <taxon>Lysobacterales</taxon>
        <taxon>Lysobacteraceae</taxon>
        <taxon>Lysobacter</taxon>
    </lineage>
</organism>
<dbReference type="PRINTS" id="PR01035">
    <property type="entry name" value="TCRTETA"/>
</dbReference>
<dbReference type="InterPro" id="IPR001958">
    <property type="entry name" value="Tet-R_TetA/multi-R_MdtG-like"/>
</dbReference>
<dbReference type="AlphaFoldDB" id="A0A371K3N3"/>
<dbReference type="EMBL" id="QTSU01000001">
    <property type="protein sequence ID" value="RDZ28482.1"/>
    <property type="molecule type" value="Genomic_DNA"/>
</dbReference>
<keyword evidence="3 5" id="KW-1133">Transmembrane helix</keyword>
<dbReference type="Gene3D" id="1.20.1720.10">
    <property type="entry name" value="Multidrug resistance protein D"/>
    <property type="match status" value="1"/>
</dbReference>
<gene>
    <name evidence="7" type="ORF">DX914_04945</name>
</gene>
<feature type="domain" description="Major facilitator superfamily (MFS) profile" evidence="6">
    <location>
        <begin position="12"/>
        <end position="498"/>
    </location>
</feature>
<feature type="transmembrane region" description="Helical" evidence="5">
    <location>
        <begin position="331"/>
        <end position="349"/>
    </location>
</feature>
<dbReference type="GO" id="GO:0022857">
    <property type="term" value="F:transmembrane transporter activity"/>
    <property type="evidence" value="ECO:0007669"/>
    <property type="project" value="InterPro"/>
</dbReference>
<evidence type="ECO:0000256" key="1">
    <source>
        <dbReference type="ARBA" id="ARBA00004141"/>
    </source>
</evidence>
<evidence type="ECO:0000256" key="3">
    <source>
        <dbReference type="ARBA" id="ARBA00022989"/>
    </source>
</evidence>
<evidence type="ECO:0000259" key="6">
    <source>
        <dbReference type="PROSITE" id="PS50850"/>
    </source>
</evidence>
<evidence type="ECO:0000313" key="7">
    <source>
        <dbReference type="EMBL" id="RDZ28482.1"/>
    </source>
</evidence>
<feature type="transmembrane region" description="Helical" evidence="5">
    <location>
        <begin position="78"/>
        <end position="97"/>
    </location>
</feature>
<feature type="transmembrane region" description="Helical" evidence="5">
    <location>
        <begin position="299"/>
        <end position="319"/>
    </location>
</feature>
<evidence type="ECO:0000256" key="4">
    <source>
        <dbReference type="ARBA" id="ARBA00023136"/>
    </source>
</evidence>
<reference evidence="7 8" key="1">
    <citation type="submission" date="2018-08" db="EMBL/GenBank/DDBJ databases">
        <title>Lysobacter sp. zong2l5, whole genome shotgun sequence.</title>
        <authorList>
            <person name="Zhang X."/>
            <person name="Feng G."/>
            <person name="Zhu H."/>
        </authorList>
    </citation>
    <scope>NUCLEOTIDE SEQUENCE [LARGE SCALE GENOMIC DNA]</scope>
    <source>
        <strain evidence="8">zong2l5</strain>
    </source>
</reference>
<feature type="transmembrane region" description="Helical" evidence="5">
    <location>
        <begin position="223"/>
        <end position="247"/>
    </location>
</feature>
<sequence length="508" mass="52891">MPPSATSKNATALAAVSLSALMFGLEISSVPVILPTLETLLRADFKDLQWIMNAYTIACTTVLMAAGTLADRCGRRRMLLISLLLFGATSLICGLAREAPLLIVARFAQGMSAGAMLICQTAVLSHQFRPGPERSKAFAVWGIVFGIGLGFGPIIGGAIVALSNWQWVFLVHAPLSLLTMALAVAGIVESRDTQAQRLDLPGILTLSLSVLGLTYYITQGPELGYASPAAIGIVAVTLASFVAFLVIERVTPHPMFDFSVFKSREFSGAMIGSVGMNFSFWPLMIYLPIYFQGALGYDAVATGLALLAYTLPTLVVPPLAERLALRYRPGLIIPAGLFAIGLGFLAMRYGSAVEHPSWLSMLPGALLAGFGLGLTNTPVTNTATGAVSSDRAGMASGIDMSARLITLAINIALMGFILLAGIASYLRQVLPASVGASGVQAMAQRIAAGQSGTLPGGAMDAISQAALVQGFGWVLLFGGLGACVLAVLSLLVFGPGKRVCLAAAEPVP</sequence>
<proteinExistence type="predicted"/>
<feature type="transmembrane region" description="Helical" evidence="5">
    <location>
        <begin position="103"/>
        <end position="125"/>
    </location>
</feature>
<dbReference type="OrthoDB" id="2412976at2"/>
<evidence type="ECO:0000256" key="5">
    <source>
        <dbReference type="SAM" id="Phobius"/>
    </source>
</evidence>
<dbReference type="GO" id="GO:0016020">
    <property type="term" value="C:membrane"/>
    <property type="evidence" value="ECO:0007669"/>
    <property type="project" value="UniProtKB-SubCell"/>
</dbReference>
<evidence type="ECO:0000313" key="8">
    <source>
        <dbReference type="Proteomes" id="UP000264492"/>
    </source>
</evidence>
<feature type="transmembrane region" description="Helical" evidence="5">
    <location>
        <begin position="471"/>
        <end position="493"/>
    </location>
</feature>
<feature type="transmembrane region" description="Helical" evidence="5">
    <location>
        <begin position="361"/>
        <end position="383"/>
    </location>
</feature>
<dbReference type="RefSeq" id="WP_115857921.1">
    <property type="nucleotide sequence ID" value="NZ_QTSU01000001.1"/>
</dbReference>
<accession>A0A371K3N3</accession>
<keyword evidence="4 5" id="KW-0472">Membrane</keyword>
<comment type="subcellular location">
    <subcellularLocation>
        <location evidence="1">Membrane</location>
        <topology evidence="1">Multi-pass membrane protein</topology>
    </subcellularLocation>
</comment>
<dbReference type="InterPro" id="IPR020846">
    <property type="entry name" value="MFS_dom"/>
</dbReference>
<feature type="transmembrane region" description="Helical" evidence="5">
    <location>
        <begin position="48"/>
        <end position="66"/>
    </location>
</feature>
<keyword evidence="2 5" id="KW-0812">Transmembrane</keyword>
<dbReference type="InterPro" id="IPR011701">
    <property type="entry name" value="MFS"/>
</dbReference>
<feature type="transmembrane region" description="Helical" evidence="5">
    <location>
        <begin position="200"/>
        <end position="217"/>
    </location>
</feature>
<keyword evidence="8" id="KW-1185">Reference proteome</keyword>
<feature type="transmembrane region" description="Helical" evidence="5">
    <location>
        <begin position="137"/>
        <end position="161"/>
    </location>
</feature>
<comment type="caution">
    <text evidence="7">The sequence shown here is derived from an EMBL/GenBank/DDBJ whole genome shotgun (WGS) entry which is preliminary data.</text>
</comment>
<dbReference type="Gene3D" id="1.20.1250.20">
    <property type="entry name" value="MFS general substrate transporter like domains"/>
    <property type="match status" value="1"/>
</dbReference>